<dbReference type="SMART" id="SM00382">
    <property type="entry name" value="AAA"/>
    <property type="match status" value="1"/>
</dbReference>
<dbReference type="CDD" id="cd19481">
    <property type="entry name" value="RecA-like_protease"/>
    <property type="match status" value="1"/>
</dbReference>
<dbReference type="Pfam" id="PF17862">
    <property type="entry name" value="AAA_lid_3"/>
    <property type="match status" value="1"/>
</dbReference>
<evidence type="ECO:0000256" key="5">
    <source>
        <dbReference type="ARBA" id="ARBA00023128"/>
    </source>
</evidence>
<evidence type="ECO:0000259" key="7">
    <source>
        <dbReference type="SMART" id="SM00382"/>
    </source>
</evidence>
<evidence type="ECO:0000256" key="1">
    <source>
        <dbReference type="ARBA" id="ARBA00004572"/>
    </source>
</evidence>
<evidence type="ECO:0000256" key="4">
    <source>
        <dbReference type="ARBA" id="ARBA00022840"/>
    </source>
</evidence>
<keyword evidence="3" id="KW-1000">Mitochondrion outer membrane</keyword>
<organism evidence="8 9">
    <name type="scientific">Cryomyces minteri</name>
    <dbReference type="NCBI Taxonomy" id="331657"/>
    <lineage>
        <taxon>Eukaryota</taxon>
        <taxon>Fungi</taxon>
        <taxon>Dikarya</taxon>
        <taxon>Ascomycota</taxon>
        <taxon>Pezizomycotina</taxon>
        <taxon>Dothideomycetes</taxon>
        <taxon>Dothideomycetes incertae sedis</taxon>
        <taxon>Cryomyces</taxon>
    </lineage>
</organism>
<dbReference type="GO" id="GO:0005741">
    <property type="term" value="C:mitochondrial outer membrane"/>
    <property type="evidence" value="ECO:0007669"/>
    <property type="project" value="UniProtKB-SubCell"/>
</dbReference>
<dbReference type="InterPro" id="IPR051701">
    <property type="entry name" value="Mito_OM_Translocase_MSP1"/>
</dbReference>
<feature type="region of interest" description="Disordered" evidence="6">
    <location>
        <begin position="1"/>
        <end position="29"/>
    </location>
</feature>
<comment type="caution">
    <text evidence="8">The sequence shown here is derived from an EMBL/GenBank/DDBJ whole genome shotgun (WGS) entry which is preliminary data.</text>
</comment>
<evidence type="ECO:0000256" key="2">
    <source>
        <dbReference type="ARBA" id="ARBA00022741"/>
    </source>
</evidence>
<dbReference type="InterPro" id="IPR056027">
    <property type="entry name" value="DUF7608"/>
</dbReference>
<dbReference type="SUPFAM" id="SSF52540">
    <property type="entry name" value="P-loop containing nucleoside triphosphate hydrolases"/>
    <property type="match status" value="1"/>
</dbReference>
<feature type="region of interest" description="Disordered" evidence="6">
    <location>
        <begin position="370"/>
        <end position="410"/>
    </location>
</feature>
<keyword evidence="5" id="KW-0496">Mitochondrion</keyword>
<dbReference type="GO" id="GO:0005524">
    <property type="term" value="F:ATP binding"/>
    <property type="evidence" value="ECO:0007669"/>
    <property type="project" value="UniProtKB-KW"/>
</dbReference>
<dbReference type="AlphaFoldDB" id="A0A4U0WK28"/>
<dbReference type="PANTHER" id="PTHR45644:SF56">
    <property type="entry name" value="AAA ATPASE, PUTATIVE (AFU_ORTHOLOGUE AFUA_2G12920)-RELATED"/>
    <property type="match status" value="1"/>
</dbReference>
<feature type="compositionally biased region" description="Basic and acidic residues" evidence="6">
    <location>
        <begin position="1"/>
        <end position="23"/>
    </location>
</feature>
<gene>
    <name evidence="8" type="ORF">B0A49_09596</name>
</gene>
<comment type="subcellular location">
    <subcellularLocation>
        <location evidence="1">Mitochondrion outer membrane</location>
        <topology evidence="1">Single-pass membrane protein</topology>
    </subcellularLocation>
</comment>
<dbReference type="EMBL" id="NAJN01001454">
    <property type="protein sequence ID" value="TKA63087.1"/>
    <property type="molecule type" value="Genomic_DNA"/>
</dbReference>
<dbReference type="InterPro" id="IPR003593">
    <property type="entry name" value="AAA+_ATPase"/>
</dbReference>
<dbReference type="InterPro" id="IPR027417">
    <property type="entry name" value="P-loop_NTPase"/>
</dbReference>
<name>A0A4U0WK28_9PEZI</name>
<reference evidence="8 9" key="1">
    <citation type="submission" date="2017-03" db="EMBL/GenBank/DDBJ databases">
        <title>Genomes of endolithic fungi from Antarctica.</title>
        <authorList>
            <person name="Coleine C."/>
            <person name="Masonjones S."/>
            <person name="Stajich J.E."/>
        </authorList>
    </citation>
    <scope>NUCLEOTIDE SEQUENCE [LARGE SCALE GENOMIC DNA]</scope>
    <source>
        <strain evidence="8 9">CCFEE 5187</strain>
    </source>
</reference>
<dbReference type="Gene3D" id="3.40.50.300">
    <property type="entry name" value="P-loop containing nucleotide triphosphate hydrolases"/>
    <property type="match status" value="1"/>
</dbReference>
<dbReference type="InterPro" id="IPR003959">
    <property type="entry name" value="ATPase_AAA_core"/>
</dbReference>
<evidence type="ECO:0000313" key="9">
    <source>
        <dbReference type="Proteomes" id="UP000308768"/>
    </source>
</evidence>
<evidence type="ECO:0000256" key="3">
    <source>
        <dbReference type="ARBA" id="ARBA00022787"/>
    </source>
</evidence>
<proteinExistence type="predicted"/>
<evidence type="ECO:0000256" key="6">
    <source>
        <dbReference type="SAM" id="MobiDB-lite"/>
    </source>
</evidence>
<feature type="region of interest" description="Disordered" evidence="6">
    <location>
        <begin position="329"/>
        <end position="354"/>
    </location>
</feature>
<dbReference type="InterPro" id="IPR041569">
    <property type="entry name" value="AAA_lid_3"/>
</dbReference>
<keyword evidence="9" id="KW-1185">Reference proteome</keyword>
<dbReference type="GO" id="GO:0016887">
    <property type="term" value="F:ATP hydrolysis activity"/>
    <property type="evidence" value="ECO:0007669"/>
    <property type="project" value="InterPro"/>
</dbReference>
<dbReference type="STRING" id="331657.A0A4U0WK28"/>
<dbReference type="Proteomes" id="UP000308768">
    <property type="component" value="Unassembled WGS sequence"/>
</dbReference>
<dbReference type="Pfam" id="PF24581">
    <property type="entry name" value="DUF7608"/>
    <property type="match status" value="1"/>
</dbReference>
<feature type="compositionally biased region" description="Polar residues" evidence="6">
    <location>
        <begin position="379"/>
        <end position="405"/>
    </location>
</feature>
<keyword evidence="3" id="KW-0472">Membrane</keyword>
<dbReference type="PROSITE" id="PS00674">
    <property type="entry name" value="AAA"/>
    <property type="match status" value="1"/>
</dbReference>
<feature type="domain" description="AAA+ ATPase" evidence="7">
    <location>
        <begin position="771"/>
        <end position="905"/>
    </location>
</feature>
<evidence type="ECO:0000313" key="8">
    <source>
        <dbReference type="EMBL" id="TKA63087.1"/>
    </source>
</evidence>
<dbReference type="Gene3D" id="1.10.8.60">
    <property type="match status" value="1"/>
</dbReference>
<keyword evidence="2" id="KW-0547">Nucleotide-binding</keyword>
<feature type="region of interest" description="Disordered" evidence="6">
    <location>
        <begin position="266"/>
        <end position="296"/>
    </location>
</feature>
<dbReference type="PANTHER" id="PTHR45644">
    <property type="entry name" value="AAA ATPASE, PUTATIVE (AFU_ORTHOLOGUE AFUA_2G12920)-RELATED-RELATED"/>
    <property type="match status" value="1"/>
</dbReference>
<dbReference type="InterPro" id="IPR003960">
    <property type="entry name" value="ATPase_AAA_CS"/>
</dbReference>
<dbReference type="OrthoDB" id="39734at2759"/>
<accession>A0A4U0WK28</accession>
<feature type="compositionally biased region" description="Acidic residues" evidence="6">
    <location>
        <begin position="266"/>
        <end position="283"/>
    </location>
</feature>
<sequence length="1042" mass="114326">MTWLRESEKRQKSERLPRGKEKLNGYGSAVGRSLRNKRAKGLTPVVVPNWFLERNVKLREDNLSPGPESLDVNLLRVIEKGTGATYATVPIPAELLKAWDGVGGVSGFVASLAQQSNQRSKRDGAHEFPHDDVERITTLVCNAIADQAQVRRAELYVSPWVEVEVKASIAASLSLANAELRPSFAAAKSNLTIHCPVNGGTKVLDKLMEGIAADVAADLIVVDAQDIAELAHDYISESSDPSLDSIGTLGYDTYHYLDFDSRIKDEEEDDWDEQDEDADDAMSGEEISGRSHGTIGLGGSRAVPIGTIASISGIDDIKSFSTRLSNAISGKGGRTNGEPSFFGRSPAQSSSSMQWDDLKLSALLETLLETNQTKRESNSWEPTTSPTGFSIETQHSSSTKGQPATDSAHPRDYSTLEAEAFVQLMHSLHMMKQNSNMTMELDVPPITGSGSLDSTLKPQRSARTILLVRDIKEISATRQGGLILQKLVEIVYKKRRDGESIMMVGTSSNADLVPEISRSGIRLLQSEGEGSFSRTIVVPIREGERSPSIDATDQSGAGENHEPVEALPEEALPGNLLDAAEATRIEEINLRHIQTMMRRLAPNARTITEMNQPLSLPALGSPGKPSLREYVLSFGEVHKLSLAAIGIQSELTWSEECEPIHISIAMALLQKSDKEKLTWALEHRVEQLEPLKPTSDLAKPSKWEKRLNQLEKTATKYEKRLLGGVVNPHSISTTFTDVHAPPETIEALRTLTSLSLTRPDAFKYGVLATDKIPGLLLYGPPGTGKTMLAKAVAKQSGATMLEVSGSEVYDMYVGEGEKNVKAIFTLSKKLSPCVVFIDEADAIFGSRSGPGNRNTHREIINQFLKQWDGMNDLSVFIMVATNRPFDLDDAVLRRLPRRLLVDLPVEKDREAILKIHLSGEQAPDVSLSKLAEQTPLYSGSDLKNLCVAAALAAVREENVLLTEHQDEEDFKLPEKRVLTIRHFDKAMEEISASISEDMSSLGAIRKFDERFGDRKGRKKKSGWGFSTLEKEGIDEGAARVRR</sequence>
<keyword evidence="4" id="KW-0067">ATP-binding</keyword>
<protein>
    <recommendedName>
        <fullName evidence="7">AAA+ ATPase domain-containing protein</fullName>
    </recommendedName>
</protein>
<dbReference type="Pfam" id="PF00004">
    <property type="entry name" value="AAA"/>
    <property type="match status" value="1"/>
</dbReference>